<evidence type="ECO:0000313" key="1">
    <source>
        <dbReference type="EMBL" id="OBQ62275.1"/>
    </source>
</evidence>
<dbReference type="EMBL" id="LYTK01000020">
    <property type="protein sequence ID" value="OBQ62275.1"/>
    <property type="molecule type" value="Genomic_DNA"/>
</dbReference>
<reference evidence="1 2" key="1">
    <citation type="submission" date="2016-05" db="EMBL/GenBank/DDBJ databases">
        <authorList>
            <person name="Ramsay J.P."/>
        </authorList>
    </citation>
    <scope>NUCLEOTIDE SEQUENCE [LARGE SCALE GENOMIC DNA]</scope>
    <source>
        <strain evidence="1 2">NZP2042</strain>
    </source>
</reference>
<name>A0A6M7U2G8_RHILI</name>
<protein>
    <submittedName>
        <fullName evidence="1">Uncharacterized protein</fullName>
    </submittedName>
</protein>
<gene>
    <name evidence="1" type="ORF">A8145_21770</name>
</gene>
<dbReference type="AlphaFoldDB" id="A0A6M7U2G8"/>
<sequence length="64" mass="6443">METTFDDLGKALERNQHTPGASVAVVAVAVAIGLGIIVALVGASTSAPQVPHNVGLWGEQHAIG</sequence>
<dbReference type="RefSeq" id="WP_056572302.1">
    <property type="nucleotide sequence ID" value="NZ_CP033334.1"/>
</dbReference>
<accession>A0A6M7U2G8</accession>
<evidence type="ECO:0000313" key="2">
    <source>
        <dbReference type="Proteomes" id="UP000093737"/>
    </source>
</evidence>
<proteinExistence type="predicted"/>
<comment type="caution">
    <text evidence="1">The sequence shown here is derived from an EMBL/GenBank/DDBJ whole genome shotgun (WGS) entry which is preliminary data.</text>
</comment>
<organism evidence="1 2">
    <name type="scientific">Rhizobium loti</name>
    <name type="common">Mesorhizobium loti</name>
    <dbReference type="NCBI Taxonomy" id="381"/>
    <lineage>
        <taxon>Bacteria</taxon>
        <taxon>Pseudomonadati</taxon>
        <taxon>Pseudomonadota</taxon>
        <taxon>Alphaproteobacteria</taxon>
        <taxon>Hyphomicrobiales</taxon>
        <taxon>Phyllobacteriaceae</taxon>
        <taxon>Mesorhizobium</taxon>
    </lineage>
</organism>
<dbReference type="Proteomes" id="UP000093737">
    <property type="component" value="Unassembled WGS sequence"/>
</dbReference>